<comment type="subcellular location">
    <subcellularLocation>
        <location evidence="1">Membrane</location>
        <topology evidence="1">Multi-pass membrane protein</topology>
    </subcellularLocation>
</comment>
<evidence type="ECO:0000256" key="8">
    <source>
        <dbReference type="ARBA" id="ARBA00023065"/>
    </source>
</evidence>
<evidence type="ECO:0000313" key="16">
    <source>
        <dbReference type="EMBL" id="KAI1725634.1"/>
    </source>
</evidence>
<keyword evidence="12 13" id="KW-0407">Ion channel</keyword>
<protein>
    <submittedName>
        <fullName evidence="16">Amiloride-sensitive sodium channel domain-containing protein</fullName>
    </submittedName>
</protein>
<evidence type="ECO:0000256" key="9">
    <source>
        <dbReference type="ARBA" id="ARBA00023136"/>
    </source>
</evidence>
<evidence type="ECO:0000256" key="11">
    <source>
        <dbReference type="ARBA" id="ARBA00023201"/>
    </source>
</evidence>
<feature type="transmembrane region" description="Helical" evidence="15">
    <location>
        <begin position="107"/>
        <end position="128"/>
    </location>
</feature>
<evidence type="ECO:0000256" key="5">
    <source>
        <dbReference type="ARBA" id="ARBA00022692"/>
    </source>
</evidence>
<dbReference type="Proteomes" id="UP001201812">
    <property type="component" value="Unassembled WGS sequence"/>
</dbReference>
<proteinExistence type="inferred from homology"/>
<gene>
    <name evidence="16" type="ORF">DdX_02303</name>
</gene>
<name>A0AAD4NAX8_9BILA</name>
<keyword evidence="8 13" id="KW-0406">Ion transport</keyword>
<dbReference type="PRINTS" id="PR01078">
    <property type="entry name" value="AMINACHANNEL"/>
</dbReference>
<feature type="region of interest" description="Disordered" evidence="14">
    <location>
        <begin position="38"/>
        <end position="72"/>
    </location>
</feature>
<dbReference type="InterPro" id="IPR001873">
    <property type="entry name" value="ENaC"/>
</dbReference>
<dbReference type="AlphaFoldDB" id="A0AAD4NAX8"/>
<evidence type="ECO:0000256" key="10">
    <source>
        <dbReference type="ARBA" id="ARBA00023180"/>
    </source>
</evidence>
<feature type="compositionally biased region" description="Basic and acidic residues" evidence="14">
    <location>
        <begin position="38"/>
        <end position="49"/>
    </location>
</feature>
<dbReference type="GO" id="GO:0015280">
    <property type="term" value="F:ligand-gated sodium channel activity"/>
    <property type="evidence" value="ECO:0007669"/>
    <property type="project" value="TreeGrafter"/>
</dbReference>
<keyword evidence="4 13" id="KW-0894">Sodium channel</keyword>
<evidence type="ECO:0000256" key="1">
    <source>
        <dbReference type="ARBA" id="ARBA00004141"/>
    </source>
</evidence>
<dbReference type="EMBL" id="JAKKPZ010000002">
    <property type="protein sequence ID" value="KAI1725634.1"/>
    <property type="molecule type" value="Genomic_DNA"/>
</dbReference>
<organism evidence="16 17">
    <name type="scientific">Ditylenchus destructor</name>
    <dbReference type="NCBI Taxonomy" id="166010"/>
    <lineage>
        <taxon>Eukaryota</taxon>
        <taxon>Metazoa</taxon>
        <taxon>Ecdysozoa</taxon>
        <taxon>Nematoda</taxon>
        <taxon>Chromadorea</taxon>
        <taxon>Rhabditida</taxon>
        <taxon>Tylenchina</taxon>
        <taxon>Tylenchomorpha</taxon>
        <taxon>Sphaerularioidea</taxon>
        <taxon>Anguinidae</taxon>
        <taxon>Anguininae</taxon>
        <taxon>Ditylenchus</taxon>
    </lineage>
</organism>
<keyword evidence="6 15" id="KW-1133">Transmembrane helix</keyword>
<evidence type="ECO:0000256" key="7">
    <source>
        <dbReference type="ARBA" id="ARBA00023053"/>
    </source>
</evidence>
<dbReference type="Gene3D" id="1.10.287.770">
    <property type="entry name" value="YojJ-like"/>
    <property type="match status" value="1"/>
</dbReference>
<comment type="caution">
    <text evidence="16">The sequence shown here is derived from an EMBL/GenBank/DDBJ whole genome shotgun (WGS) entry which is preliminary data.</text>
</comment>
<reference evidence="16" key="1">
    <citation type="submission" date="2022-01" db="EMBL/GenBank/DDBJ databases">
        <title>Genome Sequence Resource for Two Populations of Ditylenchus destructor, the Migratory Endoparasitic Phytonematode.</title>
        <authorList>
            <person name="Zhang H."/>
            <person name="Lin R."/>
            <person name="Xie B."/>
        </authorList>
    </citation>
    <scope>NUCLEOTIDE SEQUENCE</scope>
    <source>
        <strain evidence="16">BazhouSP</strain>
    </source>
</reference>
<comment type="similarity">
    <text evidence="2 13">Belongs to the amiloride-sensitive sodium channel (TC 1.A.6) family.</text>
</comment>
<evidence type="ECO:0000256" key="3">
    <source>
        <dbReference type="ARBA" id="ARBA00022448"/>
    </source>
</evidence>
<dbReference type="Pfam" id="PF00858">
    <property type="entry name" value="ASC"/>
    <property type="match status" value="1"/>
</dbReference>
<keyword evidence="10" id="KW-0325">Glycoprotein</keyword>
<evidence type="ECO:0000256" key="6">
    <source>
        <dbReference type="ARBA" id="ARBA00022989"/>
    </source>
</evidence>
<keyword evidence="17" id="KW-1185">Reference proteome</keyword>
<evidence type="ECO:0000256" key="13">
    <source>
        <dbReference type="RuleBase" id="RU000679"/>
    </source>
</evidence>
<evidence type="ECO:0000313" key="17">
    <source>
        <dbReference type="Proteomes" id="UP001201812"/>
    </source>
</evidence>
<accession>A0AAD4NAX8</accession>
<sequence length="552" mass="63573">MTNGRVYHEYNYNAIGDRQTDRGDQFYTMVKSDFTLPDDSRRRSRESISKKKKRHSVVSQANHIRRDSSQSAGGVVGDHFLQLFPERTTFHGIRDCFHSWNEKCPRVTWMMIIILASVAALHGCFMIVNEFIARPVVVSYFIQEAVSLPLPDIVICPFNRFNRSYLDTLNISEGLAQYLELSFPSPVLHSIQMRKYRSTIRHLDKYDAELTVLLRDIGNISFTEFIKQSAIDCSAFFDNKDICNNLTEIMTSAGKCFRIPGIDQEGDGFGYGMRVVIKLPQELYNPGVNQMLNNGVAVKLAERNRGIDHDLSFIPAGVHAIMPLSATRYEFIDDPPRYNCERETDRTYSRVWCFEVCLTEKAEIKCNCSLAAASVPRMPHICTTQQFFKCFAPELFHENATTDIMRCKRACKPPCSYYHYEKAISYAHFPSEQTRFFVKDDSEWESLKNTIILEVFYTSLEVTMIKHVVAMTPSGFLAQLGGQISLWIGGSIISLIQLIFYLFYLPCRRAWRRKTIRQESSRRSRRSHSATVDDVDLHDQDVRRRLSTFAPV</sequence>
<keyword evidence="5 13" id="KW-0812">Transmembrane</keyword>
<keyword evidence="11 13" id="KW-0739">Sodium transport</keyword>
<evidence type="ECO:0000256" key="12">
    <source>
        <dbReference type="ARBA" id="ARBA00023303"/>
    </source>
</evidence>
<dbReference type="GO" id="GO:0005886">
    <property type="term" value="C:plasma membrane"/>
    <property type="evidence" value="ECO:0007669"/>
    <property type="project" value="TreeGrafter"/>
</dbReference>
<keyword evidence="7" id="KW-0915">Sodium</keyword>
<evidence type="ECO:0000256" key="4">
    <source>
        <dbReference type="ARBA" id="ARBA00022461"/>
    </source>
</evidence>
<evidence type="ECO:0000256" key="2">
    <source>
        <dbReference type="ARBA" id="ARBA00007193"/>
    </source>
</evidence>
<dbReference type="PANTHER" id="PTHR11690:SF244">
    <property type="entry name" value="DEGENERIN LIKE"/>
    <property type="match status" value="1"/>
</dbReference>
<evidence type="ECO:0000256" key="14">
    <source>
        <dbReference type="SAM" id="MobiDB-lite"/>
    </source>
</evidence>
<keyword evidence="3 13" id="KW-0813">Transport</keyword>
<dbReference type="PANTHER" id="PTHR11690">
    <property type="entry name" value="AMILORIDE-SENSITIVE SODIUM CHANNEL-RELATED"/>
    <property type="match status" value="1"/>
</dbReference>
<feature type="transmembrane region" description="Helical" evidence="15">
    <location>
        <begin position="484"/>
        <end position="504"/>
    </location>
</feature>
<keyword evidence="9 15" id="KW-0472">Membrane</keyword>
<evidence type="ECO:0000256" key="15">
    <source>
        <dbReference type="SAM" id="Phobius"/>
    </source>
</evidence>